<dbReference type="PROSITE" id="PS00198">
    <property type="entry name" value="4FE4S_FER_1"/>
    <property type="match status" value="1"/>
</dbReference>
<proteinExistence type="predicted"/>
<dbReference type="InterPro" id="IPR051460">
    <property type="entry name" value="HdrC_iron-sulfur_subunit"/>
</dbReference>
<keyword evidence="3" id="KW-0560">Oxidoreductase</keyword>
<dbReference type="InterPro" id="IPR017896">
    <property type="entry name" value="4Fe4S_Fe-S-bd"/>
</dbReference>
<evidence type="ECO:0000259" key="6">
    <source>
        <dbReference type="PROSITE" id="PS51379"/>
    </source>
</evidence>
<sequence length="174" mass="19736">MDDKNDKPLLVSKLDLSFREEIASQPGGENIMRCFACGTCTAGCPVREIDDRYDPRKIIRMVLLGMKKRVLSSDFIWLCSACYTCQERCPQDVRITDVMSVLKNLAAKEGYLHPSLVKQAELIQRYGRLYEIDEFDNKKRGRVGLPPIVMNGKETEEIFKMTGVDKLVVPKGGE</sequence>
<dbReference type="PROSITE" id="PS51379">
    <property type="entry name" value="4FE4S_FER_2"/>
    <property type="match status" value="1"/>
</dbReference>
<evidence type="ECO:0000256" key="2">
    <source>
        <dbReference type="ARBA" id="ARBA00022723"/>
    </source>
</evidence>
<dbReference type="GO" id="GO:0046872">
    <property type="term" value="F:metal ion binding"/>
    <property type="evidence" value="ECO:0007669"/>
    <property type="project" value="UniProtKB-KW"/>
</dbReference>
<evidence type="ECO:0000256" key="3">
    <source>
        <dbReference type="ARBA" id="ARBA00023002"/>
    </source>
</evidence>
<evidence type="ECO:0000256" key="1">
    <source>
        <dbReference type="ARBA" id="ARBA00022485"/>
    </source>
</evidence>
<reference evidence="7" key="1">
    <citation type="journal article" date="2015" name="Nature">
        <title>Complex archaea that bridge the gap between prokaryotes and eukaryotes.</title>
        <authorList>
            <person name="Spang A."/>
            <person name="Saw J.H."/>
            <person name="Jorgensen S.L."/>
            <person name="Zaremba-Niedzwiedzka K."/>
            <person name="Martijn J."/>
            <person name="Lind A.E."/>
            <person name="van Eijk R."/>
            <person name="Schleper C."/>
            <person name="Guy L."/>
            <person name="Ettema T.J."/>
        </authorList>
    </citation>
    <scope>NUCLEOTIDE SEQUENCE</scope>
</reference>
<dbReference type="Gene3D" id="1.10.1060.10">
    <property type="entry name" value="Alpha-helical ferredoxin"/>
    <property type="match status" value="1"/>
</dbReference>
<dbReference type="GO" id="GO:0016491">
    <property type="term" value="F:oxidoreductase activity"/>
    <property type="evidence" value="ECO:0007669"/>
    <property type="project" value="UniProtKB-KW"/>
</dbReference>
<gene>
    <name evidence="7" type="ORF">LCGC14_2326350</name>
</gene>
<name>A0A0F9ETS2_9ZZZZ</name>
<comment type="caution">
    <text evidence="7">The sequence shown here is derived from an EMBL/GenBank/DDBJ whole genome shotgun (WGS) entry which is preliminary data.</text>
</comment>
<organism evidence="7">
    <name type="scientific">marine sediment metagenome</name>
    <dbReference type="NCBI Taxonomy" id="412755"/>
    <lineage>
        <taxon>unclassified sequences</taxon>
        <taxon>metagenomes</taxon>
        <taxon>ecological metagenomes</taxon>
    </lineage>
</organism>
<protein>
    <recommendedName>
        <fullName evidence="6">4Fe-4S ferredoxin-type domain-containing protein</fullName>
    </recommendedName>
</protein>
<dbReference type="PANTHER" id="PTHR43255">
    <property type="entry name" value="IRON-SULFUR-BINDING OXIDOREDUCTASE FADF-RELATED-RELATED"/>
    <property type="match status" value="1"/>
</dbReference>
<evidence type="ECO:0000256" key="5">
    <source>
        <dbReference type="ARBA" id="ARBA00023014"/>
    </source>
</evidence>
<feature type="domain" description="4Fe-4S ferredoxin-type" evidence="6">
    <location>
        <begin position="24"/>
        <end position="54"/>
    </location>
</feature>
<dbReference type="EMBL" id="LAZR01033344">
    <property type="protein sequence ID" value="KKL48355.1"/>
    <property type="molecule type" value="Genomic_DNA"/>
</dbReference>
<dbReference type="Pfam" id="PF13183">
    <property type="entry name" value="Fer4_8"/>
    <property type="match status" value="1"/>
</dbReference>
<dbReference type="SUPFAM" id="SSF46548">
    <property type="entry name" value="alpha-helical ferredoxin"/>
    <property type="match status" value="1"/>
</dbReference>
<dbReference type="InterPro" id="IPR009051">
    <property type="entry name" value="Helical_ferredxn"/>
</dbReference>
<accession>A0A0F9ETS2</accession>
<dbReference type="AlphaFoldDB" id="A0A0F9ETS2"/>
<dbReference type="GO" id="GO:0005886">
    <property type="term" value="C:plasma membrane"/>
    <property type="evidence" value="ECO:0007669"/>
    <property type="project" value="TreeGrafter"/>
</dbReference>
<evidence type="ECO:0000313" key="7">
    <source>
        <dbReference type="EMBL" id="KKL48355.1"/>
    </source>
</evidence>
<dbReference type="PANTHER" id="PTHR43255:SF1">
    <property type="entry name" value="IRON-SULFUR-BINDING OXIDOREDUCTASE FADF-RELATED"/>
    <property type="match status" value="1"/>
</dbReference>
<keyword evidence="5" id="KW-0411">Iron-sulfur</keyword>
<evidence type="ECO:0000256" key="4">
    <source>
        <dbReference type="ARBA" id="ARBA00023004"/>
    </source>
</evidence>
<keyword evidence="2" id="KW-0479">Metal-binding</keyword>
<keyword evidence="4" id="KW-0408">Iron</keyword>
<dbReference type="GO" id="GO:0051539">
    <property type="term" value="F:4 iron, 4 sulfur cluster binding"/>
    <property type="evidence" value="ECO:0007669"/>
    <property type="project" value="UniProtKB-KW"/>
</dbReference>
<dbReference type="InterPro" id="IPR017900">
    <property type="entry name" value="4Fe4S_Fe_S_CS"/>
</dbReference>
<keyword evidence="1" id="KW-0004">4Fe-4S</keyword>